<feature type="domain" description="Rapamycin-insensitive companion of mTOR N-terminal" evidence="4">
    <location>
        <begin position="59"/>
        <end position="431"/>
    </location>
</feature>
<dbReference type="SMART" id="SM01307">
    <property type="entry name" value="RICTOR_M"/>
    <property type="match status" value="1"/>
</dbReference>
<evidence type="ECO:0000313" key="7">
    <source>
        <dbReference type="Proteomes" id="UP001607302"/>
    </source>
</evidence>
<dbReference type="InterPro" id="IPR029453">
    <property type="entry name" value="Rictor_IV"/>
</dbReference>
<protein>
    <submittedName>
        <fullName evidence="6">Rapamycin-insensitive companion of mTOR isoform X1</fullName>
    </submittedName>
</protein>
<dbReference type="EMBL" id="JAUDFV010000154">
    <property type="protein sequence ID" value="KAL2716750.1"/>
    <property type="molecule type" value="Genomic_DNA"/>
</dbReference>
<dbReference type="SUPFAM" id="SSF48371">
    <property type="entry name" value="ARM repeat"/>
    <property type="match status" value="1"/>
</dbReference>
<name>A0ABD2AAL7_VESSQ</name>
<evidence type="ECO:0000259" key="4">
    <source>
        <dbReference type="SMART" id="SM01308"/>
    </source>
</evidence>
<gene>
    <name evidence="6" type="ORF">V1478_014426</name>
</gene>
<dbReference type="SMART" id="SM01303">
    <property type="entry name" value="RasGEF_N_2"/>
    <property type="match status" value="1"/>
</dbReference>
<feature type="region of interest" description="Disordered" evidence="2">
    <location>
        <begin position="1114"/>
        <end position="1166"/>
    </location>
</feature>
<dbReference type="InterPro" id="IPR029452">
    <property type="entry name" value="RICTOR_V"/>
</dbReference>
<feature type="domain" description="Rapamycin-insensitive companion of mTOR" evidence="5">
    <location>
        <begin position="1014"/>
        <end position="1086"/>
    </location>
</feature>
<evidence type="ECO:0000259" key="5">
    <source>
        <dbReference type="SMART" id="SM01310"/>
    </source>
</evidence>
<dbReference type="Pfam" id="PF14663">
    <property type="entry name" value="RasGEF_N_2"/>
    <property type="match status" value="1"/>
</dbReference>
<dbReference type="InterPro" id="IPR016024">
    <property type="entry name" value="ARM-type_fold"/>
</dbReference>
<dbReference type="GO" id="GO:0031932">
    <property type="term" value="C:TORC2 complex"/>
    <property type="evidence" value="ECO:0007669"/>
    <property type="project" value="UniProtKB-ARBA"/>
</dbReference>
<reference evidence="6 7" key="1">
    <citation type="journal article" date="2024" name="Ann. Entomol. Soc. Am.">
        <title>Genomic analyses of the southern and eastern yellowjacket wasps (Hymenoptera: Vespidae) reveal evolutionary signatures of social life.</title>
        <authorList>
            <person name="Catto M.A."/>
            <person name="Caine P.B."/>
            <person name="Orr S.E."/>
            <person name="Hunt B.G."/>
            <person name="Goodisman M.A.D."/>
        </authorList>
    </citation>
    <scope>NUCLEOTIDE SEQUENCE [LARGE SCALE GENOMIC DNA]</scope>
    <source>
        <strain evidence="6">233</strain>
        <tissue evidence="6">Head and thorax</tissue>
    </source>
</reference>
<dbReference type="InterPro" id="IPR028267">
    <property type="entry name" value="Pianissimo_N"/>
</dbReference>
<dbReference type="SMART" id="SM01308">
    <property type="entry name" value="RICTOR_N"/>
    <property type="match status" value="1"/>
</dbReference>
<dbReference type="InterPro" id="IPR029451">
    <property type="entry name" value="RICTOR_M"/>
</dbReference>
<feature type="compositionally biased region" description="Polar residues" evidence="2">
    <location>
        <begin position="1156"/>
        <end position="1166"/>
    </location>
</feature>
<evidence type="ECO:0000313" key="6">
    <source>
        <dbReference type="EMBL" id="KAL2716750.1"/>
    </source>
</evidence>
<dbReference type="Pfam" id="PF14668">
    <property type="entry name" value="RICTOR_V"/>
    <property type="match status" value="1"/>
</dbReference>
<evidence type="ECO:0000256" key="1">
    <source>
        <dbReference type="ARBA" id="ARBA00008878"/>
    </source>
</evidence>
<dbReference type="PANTHER" id="PTHR13298:SF11">
    <property type="entry name" value="RAPAMYCIN-INSENSITIVE COMPANION OF MTOR"/>
    <property type="match status" value="1"/>
</dbReference>
<accession>A0ABD2AAL7</accession>
<evidence type="ECO:0000256" key="2">
    <source>
        <dbReference type="SAM" id="MobiDB-lite"/>
    </source>
</evidence>
<dbReference type="Pfam" id="PF14666">
    <property type="entry name" value="RICTOR_M"/>
    <property type="match status" value="1"/>
</dbReference>
<dbReference type="SMART" id="SM01310">
    <property type="entry name" value="RICTOR_V"/>
    <property type="match status" value="1"/>
</dbReference>
<feature type="domain" description="Rapamycin-insensitive companion of mTOR middle" evidence="3">
    <location>
        <begin position="507"/>
        <end position="732"/>
    </location>
</feature>
<dbReference type="PANTHER" id="PTHR13298">
    <property type="entry name" value="CYTOSOLIC REGULATOR PIANISSIMO"/>
    <property type="match status" value="1"/>
</dbReference>
<evidence type="ECO:0000259" key="3">
    <source>
        <dbReference type="SMART" id="SM01307"/>
    </source>
</evidence>
<keyword evidence="7" id="KW-1185">Reference proteome</keyword>
<dbReference type="Proteomes" id="UP001607302">
    <property type="component" value="Unassembled WGS sequence"/>
</dbReference>
<dbReference type="Pfam" id="PF14664">
    <property type="entry name" value="RICTOR_N"/>
    <property type="match status" value="1"/>
</dbReference>
<comment type="caution">
    <text evidence="6">The sequence shown here is derived from an EMBL/GenBank/DDBJ whole genome shotgun (WGS) entry which is preliminary data.</text>
</comment>
<organism evidence="6 7">
    <name type="scientific">Vespula squamosa</name>
    <name type="common">Southern yellow jacket</name>
    <name type="synonym">Wasp</name>
    <dbReference type="NCBI Taxonomy" id="30214"/>
    <lineage>
        <taxon>Eukaryota</taxon>
        <taxon>Metazoa</taxon>
        <taxon>Ecdysozoa</taxon>
        <taxon>Arthropoda</taxon>
        <taxon>Hexapoda</taxon>
        <taxon>Insecta</taxon>
        <taxon>Pterygota</taxon>
        <taxon>Neoptera</taxon>
        <taxon>Endopterygota</taxon>
        <taxon>Hymenoptera</taxon>
        <taxon>Apocrita</taxon>
        <taxon>Aculeata</taxon>
        <taxon>Vespoidea</taxon>
        <taxon>Vespidae</taxon>
        <taxon>Vespinae</taxon>
        <taxon>Vespula</taxon>
    </lineage>
</organism>
<sequence>MAISSYLIWTLRASRSHRSRRDNEDSSVQLDLSRGLKENVKEVLTNLCQRHNVPSVKKLAYLNAIVKLISENDLSDYGYSMDDLFCCMRVGLVQEATQVRAAALRAVRYMLKKEQDVIAINKLQYPYFVARSMDVNLRNEMERMQALRLVRRILALAPKHFSPILARSLISLTNGGIEERDRAFRVFLATLCELGVLNSNLLISCGGVSALARAAMTGQSPSIVESVVGVLLKLLNNPDTRGSVSLLCFAAPYCELHSSSSERTKEERDQKFAASKMALLSILRSYPGVLHFCCPTDNSGLKAIADILYVEQLEVRGAVLELLYELLDLPLPTWTDEPDVALAAVDPGRTRDSWKLSEGFVAAEGKFILPSLSSCWPNITEIHLALLVYALLECGLHRALAETIVSSDTFISVRAAVLLGALLHLAHSLLPSEVCDLTPPLPNLLEHASAGKHQALAAVTILGRMHTMMRRRPTPASLFLDRMLRAGTWLRPTLPRRQRPSSRHWLRRESSTTPLLKDAQVLSSKDALAWNWPVVRSILRSREDTIRILHDSDYRLFIKRLVRYFKPSSNAYSRVELGTNAILAREATLAGCELLNCLLELHEPESTKLLNELIVDIAEQISYIRTAQSAHDCLFSPRHMSTTCCQKYFLFLGQLSHSAKGTVILKEFNLLEKLQDLALATNHDCYVKLIVSSLDYSREGPNRKVLNKIIAESPLESTRLYATQFLRLILRAKMSDAYHWAITLLTEKLTDTSKVVALTALEVLHEACEETEYLNILLHQEEHQGNWDKWLQHLGDKGYLLKIRLYSLHEGFSCLPSPSEELEKWIGPGGFAERYVGLVEGEIHDSLTRRQRNENGSYHRRTTNELIMPRNIFILPHLIGQIVRHDFGMQLLLRRNVIQHYARIIQRFRIDLGGRDSESNSRCTKSSRLIVDDTYTMSEGSCIDEYVEPNRLETIVDAETIELPDLCTPPKTESLIEIRRKTSLDDSRHTTPDRSWRSDLEIRDDQSINIEKQILKTKSALWALGHIGTSAAGVEQLNHLAIIEMIASMAETCPYYSVRATAMYALSLIATTRAGTDALTTFDWPSVRHRRGDHWSIIRPTTRYPVPSPILIQRHHRSLSDGKPELPEPVARRTRNRSESAATDLEARRERGETPSPLSSIQRLSQQDAEGYARLRSLQRYRRPSYSQSSLEMYSLDGRLSLQSLSEFDSSRSWIANNILTPTPPPLENDNDNLFYMGICLPRRLITLFPDPPQPVVSTVVDDMNKLEIGSNEIDEESGSESDADTEHCRVIFSIPIKKSFIFNTLFFYVNNIIIFFCVSREILRHTQRLANPVWYRHSRQTLLRLRQRYPEKFQDACLFSDVASRLGSSSYRIPARRFLQELFLDSSFDALYTEPVTILKLSIGTEENPLQSCVPITSEASPRTSHGPSESKVNGRVTFSEIQAGQLAIVAEEATGEACTMNQRDKLQEILQMSERRSDEKIIAEILNPEEKIRLSKSSDRLLKISSTNTAISLE</sequence>
<comment type="similarity">
    <text evidence="1">Belongs to the RICTOR family.</text>
</comment>
<proteinExistence type="inferred from homology"/>
<dbReference type="InterPro" id="IPR028268">
    <property type="entry name" value="Pianissimo_fam"/>
</dbReference>